<evidence type="ECO:0000256" key="1">
    <source>
        <dbReference type="ARBA" id="ARBA00001966"/>
    </source>
</evidence>
<keyword evidence="6" id="KW-0411">Iron-sulfur</keyword>
<dbReference type="Pfam" id="PF06968">
    <property type="entry name" value="BATS"/>
    <property type="match status" value="1"/>
</dbReference>
<dbReference type="InterPro" id="IPR010722">
    <property type="entry name" value="BATS_dom"/>
</dbReference>
<protein>
    <submittedName>
        <fullName evidence="8">2-iminoacetate synthase</fullName>
    </submittedName>
</protein>
<evidence type="ECO:0000256" key="5">
    <source>
        <dbReference type="ARBA" id="ARBA00023004"/>
    </source>
</evidence>
<dbReference type="GO" id="GO:0005506">
    <property type="term" value="F:iron ion binding"/>
    <property type="evidence" value="ECO:0007669"/>
    <property type="project" value="InterPro"/>
</dbReference>
<dbReference type="CDD" id="cd01335">
    <property type="entry name" value="Radical_SAM"/>
    <property type="match status" value="1"/>
</dbReference>
<dbReference type="EMBL" id="BLLL01000008">
    <property type="protein sequence ID" value="GFH63030.1"/>
    <property type="molecule type" value="Genomic_DNA"/>
</dbReference>
<keyword evidence="4" id="KW-0479">Metal-binding</keyword>
<keyword evidence="2" id="KW-0004">4Fe-4S</keyword>
<dbReference type="GO" id="GO:0003824">
    <property type="term" value="F:catalytic activity"/>
    <property type="evidence" value="ECO:0007669"/>
    <property type="project" value="InterPro"/>
</dbReference>
<dbReference type="Pfam" id="PF04055">
    <property type="entry name" value="Radical_SAM"/>
    <property type="match status" value="1"/>
</dbReference>
<accession>A0A6L2R645</accession>
<evidence type="ECO:0000256" key="6">
    <source>
        <dbReference type="ARBA" id="ARBA00023014"/>
    </source>
</evidence>
<keyword evidence="5" id="KW-0408">Iron</keyword>
<proteinExistence type="predicted"/>
<dbReference type="SFLD" id="SFLDG01081">
    <property type="entry name" value="cleavage_of_the_Ca-Cb_bond_in"/>
    <property type="match status" value="1"/>
</dbReference>
<gene>
    <name evidence="8" type="primary">thiH</name>
    <name evidence="8" type="ORF">ZNDK_0801</name>
</gene>
<dbReference type="SFLD" id="SFLDG01060">
    <property type="entry name" value="BATS_domain_containing"/>
    <property type="match status" value="1"/>
</dbReference>
<dbReference type="InterPro" id="IPR012726">
    <property type="entry name" value="ThiH"/>
</dbReference>
<dbReference type="SFLD" id="SFLDF00301">
    <property type="entry name" value="2-iminoacetate_synthase_(ThiH)"/>
    <property type="match status" value="1"/>
</dbReference>
<dbReference type="SFLD" id="SFLDS00029">
    <property type="entry name" value="Radical_SAM"/>
    <property type="match status" value="1"/>
</dbReference>
<dbReference type="Gene3D" id="3.20.20.70">
    <property type="entry name" value="Aldolase class I"/>
    <property type="match status" value="1"/>
</dbReference>
<evidence type="ECO:0000259" key="7">
    <source>
        <dbReference type="SMART" id="SM00876"/>
    </source>
</evidence>
<evidence type="ECO:0000256" key="3">
    <source>
        <dbReference type="ARBA" id="ARBA00022691"/>
    </source>
</evidence>
<dbReference type="PANTHER" id="PTHR43583">
    <property type="entry name" value="2-IMINOACETATE SYNTHASE"/>
    <property type="match status" value="1"/>
</dbReference>
<evidence type="ECO:0000256" key="4">
    <source>
        <dbReference type="ARBA" id="ARBA00022723"/>
    </source>
</evidence>
<dbReference type="GO" id="GO:0051539">
    <property type="term" value="F:4 iron, 4 sulfur cluster binding"/>
    <property type="evidence" value="ECO:0007669"/>
    <property type="project" value="UniProtKB-KW"/>
</dbReference>
<reference evidence="8 9" key="1">
    <citation type="journal article" date="2020" name="ISME J.">
        <title>Parallel Reductive Genome Evolution in Desulfovibrio Ectosymbionts Independently Acquired by Trichonympha Protists in the Termite Gut.</title>
        <authorList>
            <person name="Takeuchi M."/>
            <person name="Kuwahara H."/>
            <person name="Murakami T."/>
            <person name="Takahashi K."/>
            <person name="Kajitani R."/>
            <person name="Toyoda A."/>
            <person name="Itoh T."/>
            <person name="Ohkuma M."/>
            <person name="Hongoh Y."/>
        </authorList>
    </citation>
    <scope>NUCLEOTIDE SEQUENCE [LARGE SCALE GENOMIC DNA]</scope>
    <source>
        <strain evidence="8">ZnDsv-02</strain>
    </source>
</reference>
<evidence type="ECO:0000313" key="9">
    <source>
        <dbReference type="Proteomes" id="UP000505077"/>
    </source>
</evidence>
<sequence>MATFQEFLRGWPVERRLRAAENADSEAVLRALNKDGLRPQDFLALLSPAAAPHLEAIAQKARDLTLRYFGRSVQLFTPLYLSDICTNQCRYCGFNAKNKRKRRHLTVEEAFKSAASIAVTGLRHILLLTGDARKVSSPEYIASVARRIKPLFASIGVEVYALTGEEYALLTQAGVDSVTMFQETYTPRLYAQLHPVGPKRDYAFRLAAPERAASAGMRSLGIGALFGLERFVPDAFAVGIHAWWLQRNYPGVEISVSVPRIRPHEGDFAVPNPVEDRLFVQYIVALRCFLPRVGITCSTRENAFMRDHIAPLGVTRISAGVSTAVGGVCPGENAEAGQFEIADTRTVEEVRADLAKIGYQAVVKDWEHPVD</sequence>
<feature type="domain" description="Biotin and thiamin synthesis-associated" evidence="7">
    <location>
        <begin position="257"/>
        <end position="361"/>
    </location>
</feature>
<dbReference type="NCBIfam" id="TIGR02351">
    <property type="entry name" value="thiH"/>
    <property type="match status" value="1"/>
</dbReference>
<evidence type="ECO:0000256" key="2">
    <source>
        <dbReference type="ARBA" id="ARBA00022485"/>
    </source>
</evidence>
<dbReference type="PANTHER" id="PTHR43583:SF1">
    <property type="entry name" value="2-IMINOACETATE SYNTHASE"/>
    <property type="match status" value="1"/>
</dbReference>
<dbReference type="AlphaFoldDB" id="A0A6L2R645"/>
<name>A0A6L2R645_9BACT</name>
<dbReference type="InterPro" id="IPR058240">
    <property type="entry name" value="rSAM_sf"/>
</dbReference>
<comment type="caution">
    <text evidence="8">The sequence shown here is derived from an EMBL/GenBank/DDBJ whole genome shotgun (WGS) entry which is preliminary data.</text>
</comment>
<dbReference type="SMART" id="SM00876">
    <property type="entry name" value="BATS"/>
    <property type="match status" value="1"/>
</dbReference>
<comment type="cofactor">
    <cofactor evidence="1">
        <name>[4Fe-4S] cluster</name>
        <dbReference type="ChEBI" id="CHEBI:49883"/>
    </cofactor>
</comment>
<keyword evidence="3" id="KW-0949">S-adenosyl-L-methionine</keyword>
<dbReference type="GO" id="GO:0009228">
    <property type="term" value="P:thiamine biosynthetic process"/>
    <property type="evidence" value="ECO:0007669"/>
    <property type="project" value="InterPro"/>
</dbReference>
<dbReference type="InterPro" id="IPR013785">
    <property type="entry name" value="Aldolase_TIM"/>
</dbReference>
<dbReference type="InterPro" id="IPR034428">
    <property type="entry name" value="ThiH/NoCL/HydG-like"/>
</dbReference>
<dbReference type="Proteomes" id="UP000505077">
    <property type="component" value="Unassembled WGS sequence"/>
</dbReference>
<dbReference type="InterPro" id="IPR007197">
    <property type="entry name" value="rSAM"/>
</dbReference>
<dbReference type="SUPFAM" id="SSF102114">
    <property type="entry name" value="Radical SAM enzymes"/>
    <property type="match status" value="1"/>
</dbReference>
<organism evidence="8 9">
    <name type="scientific">Candidatus Desulfovibrio kirbyi</name>
    <dbReference type="NCBI Taxonomy" id="2696086"/>
    <lineage>
        <taxon>Bacteria</taxon>
        <taxon>Pseudomonadati</taxon>
        <taxon>Thermodesulfobacteriota</taxon>
        <taxon>Desulfovibrionia</taxon>
        <taxon>Desulfovibrionales</taxon>
        <taxon>Desulfovibrionaceae</taxon>
        <taxon>Desulfovibrio</taxon>
    </lineage>
</organism>
<evidence type="ECO:0000313" key="8">
    <source>
        <dbReference type="EMBL" id="GFH63030.1"/>
    </source>
</evidence>